<keyword evidence="2" id="KW-1185">Reference proteome</keyword>
<accession>A0A7J0EHD8</accession>
<evidence type="ECO:0000313" key="1">
    <source>
        <dbReference type="EMBL" id="GFY85903.1"/>
    </source>
</evidence>
<dbReference type="OrthoDB" id="686813at2759"/>
<dbReference type="Proteomes" id="UP000585474">
    <property type="component" value="Unassembled WGS sequence"/>
</dbReference>
<dbReference type="AlphaFoldDB" id="A0A7J0EHD8"/>
<name>A0A7J0EHD8_9ERIC</name>
<dbReference type="PANTHER" id="PTHR34464:SF5">
    <property type="match status" value="1"/>
</dbReference>
<reference evidence="1 2" key="1">
    <citation type="submission" date="2019-07" db="EMBL/GenBank/DDBJ databases">
        <title>De Novo Assembly of kiwifruit Actinidia rufa.</title>
        <authorList>
            <person name="Sugita-Konishi S."/>
            <person name="Sato K."/>
            <person name="Mori E."/>
            <person name="Abe Y."/>
            <person name="Kisaki G."/>
            <person name="Hamano K."/>
            <person name="Suezawa K."/>
            <person name="Otani M."/>
            <person name="Fukuda T."/>
            <person name="Manabe T."/>
            <person name="Gomi K."/>
            <person name="Tabuchi M."/>
            <person name="Akimitsu K."/>
            <person name="Kataoka I."/>
        </authorList>
    </citation>
    <scope>NUCLEOTIDE SEQUENCE [LARGE SCALE GENOMIC DNA]</scope>
    <source>
        <strain evidence="2">cv. Fuchu</strain>
    </source>
</reference>
<evidence type="ECO:0000313" key="2">
    <source>
        <dbReference type="Proteomes" id="UP000585474"/>
    </source>
</evidence>
<sequence>MAVTFTQLSWWLWSGKHQEPKISNGSALNSSPESGLLELDIVRFPLVNGGNISSSSRRVKRKWHSREERKIDREHDVVVVSSDGGCFSGTDSDDSDWSIGWLEPHGPGFQSEEDSDDSFAVLVPCYGRGHARMEDNYKGKFLDTIGKVPNMYAAGKSHFLQTFSFVDLKNDFISDGVLAILFLCVRQFVPKY</sequence>
<organism evidence="1 2">
    <name type="scientific">Actinidia rufa</name>
    <dbReference type="NCBI Taxonomy" id="165716"/>
    <lineage>
        <taxon>Eukaryota</taxon>
        <taxon>Viridiplantae</taxon>
        <taxon>Streptophyta</taxon>
        <taxon>Embryophyta</taxon>
        <taxon>Tracheophyta</taxon>
        <taxon>Spermatophyta</taxon>
        <taxon>Magnoliopsida</taxon>
        <taxon>eudicotyledons</taxon>
        <taxon>Gunneridae</taxon>
        <taxon>Pentapetalae</taxon>
        <taxon>asterids</taxon>
        <taxon>Ericales</taxon>
        <taxon>Actinidiaceae</taxon>
        <taxon>Actinidia</taxon>
    </lineage>
</organism>
<proteinExistence type="predicted"/>
<dbReference type="PANTHER" id="PTHR34464">
    <property type="entry name" value="OS09G0376300 PROTEIN"/>
    <property type="match status" value="1"/>
</dbReference>
<gene>
    <name evidence="1" type="ORF">Acr_04g0006410</name>
</gene>
<dbReference type="EMBL" id="BJWL01000004">
    <property type="protein sequence ID" value="GFY85903.1"/>
    <property type="molecule type" value="Genomic_DNA"/>
</dbReference>
<protein>
    <submittedName>
        <fullName evidence="1">Uncharacterized protein</fullName>
    </submittedName>
</protein>
<comment type="caution">
    <text evidence="1">The sequence shown here is derived from an EMBL/GenBank/DDBJ whole genome shotgun (WGS) entry which is preliminary data.</text>
</comment>